<name>X1JSN7_9ZZZZ</name>
<feature type="non-terminal residue" evidence="1">
    <location>
        <position position="1"/>
    </location>
</feature>
<evidence type="ECO:0000313" key="1">
    <source>
        <dbReference type="EMBL" id="GAH72823.1"/>
    </source>
</evidence>
<reference evidence="1" key="1">
    <citation type="journal article" date="2014" name="Front. Microbiol.">
        <title>High frequency of phylogenetically diverse reductive dehalogenase-homologous genes in deep subseafloor sedimentary metagenomes.</title>
        <authorList>
            <person name="Kawai M."/>
            <person name="Futagami T."/>
            <person name="Toyoda A."/>
            <person name="Takaki Y."/>
            <person name="Nishi S."/>
            <person name="Hori S."/>
            <person name="Arai W."/>
            <person name="Tsubouchi T."/>
            <person name="Morono Y."/>
            <person name="Uchiyama I."/>
            <person name="Ito T."/>
            <person name="Fujiyama A."/>
            <person name="Inagaki F."/>
            <person name="Takami H."/>
        </authorList>
    </citation>
    <scope>NUCLEOTIDE SEQUENCE</scope>
    <source>
        <strain evidence="1">Expedition CK06-06</strain>
    </source>
</reference>
<comment type="caution">
    <text evidence="1">The sequence shown here is derived from an EMBL/GenBank/DDBJ whole genome shotgun (WGS) entry which is preliminary data.</text>
</comment>
<proteinExistence type="predicted"/>
<dbReference type="AlphaFoldDB" id="X1JSN7"/>
<evidence type="ECO:0008006" key="2">
    <source>
        <dbReference type="Google" id="ProtNLM"/>
    </source>
</evidence>
<organism evidence="1">
    <name type="scientific">marine sediment metagenome</name>
    <dbReference type="NCBI Taxonomy" id="412755"/>
    <lineage>
        <taxon>unclassified sequences</taxon>
        <taxon>metagenomes</taxon>
        <taxon>ecological metagenomes</taxon>
    </lineage>
</organism>
<accession>X1JSN7</accession>
<sequence length="37" mass="4151">VREEVGMGAIRLSLGRHTTEDEVDQAARLLIETVKEK</sequence>
<gene>
    <name evidence="1" type="ORF">S03H2_53285</name>
</gene>
<dbReference type="InterPro" id="IPR015422">
    <property type="entry name" value="PyrdxlP-dep_Trfase_small"/>
</dbReference>
<dbReference type="Gene3D" id="3.90.1150.10">
    <property type="entry name" value="Aspartate Aminotransferase, domain 1"/>
    <property type="match status" value="1"/>
</dbReference>
<dbReference type="EMBL" id="BARU01033909">
    <property type="protein sequence ID" value="GAH72823.1"/>
    <property type="molecule type" value="Genomic_DNA"/>
</dbReference>
<protein>
    <recommendedName>
        <fullName evidence="2">Aminotransferase class V domain-containing protein</fullName>
    </recommendedName>
</protein>